<dbReference type="Pfam" id="PF00005">
    <property type="entry name" value="ABC_tran"/>
    <property type="match status" value="1"/>
</dbReference>
<dbReference type="InterPro" id="IPR027417">
    <property type="entry name" value="P-loop_NTPase"/>
</dbReference>
<dbReference type="EMBL" id="JAVRFI010000031">
    <property type="protein sequence ID" value="MDT0453496.1"/>
    <property type="molecule type" value="Genomic_DNA"/>
</dbReference>
<comment type="similarity">
    <text evidence="1">Belongs to the ABC transporter superfamily.</text>
</comment>
<organism evidence="6 7">
    <name type="scientific">Streptomyces hesseae</name>
    <dbReference type="NCBI Taxonomy" id="3075519"/>
    <lineage>
        <taxon>Bacteria</taxon>
        <taxon>Bacillati</taxon>
        <taxon>Actinomycetota</taxon>
        <taxon>Actinomycetes</taxon>
        <taxon>Kitasatosporales</taxon>
        <taxon>Streptomycetaceae</taxon>
        <taxon>Streptomyces</taxon>
    </lineage>
</organism>
<dbReference type="GO" id="GO:0005524">
    <property type="term" value="F:ATP binding"/>
    <property type="evidence" value="ECO:0007669"/>
    <property type="project" value="UniProtKB-KW"/>
</dbReference>
<evidence type="ECO:0000256" key="3">
    <source>
        <dbReference type="ARBA" id="ARBA00022741"/>
    </source>
</evidence>
<evidence type="ECO:0000313" key="6">
    <source>
        <dbReference type="EMBL" id="MDT0453496.1"/>
    </source>
</evidence>
<dbReference type="Gene3D" id="3.40.50.300">
    <property type="entry name" value="P-loop containing nucleotide triphosphate hydrolases"/>
    <property type="match status" value="1"/>
</dbReference>
<accession>A0ABU2SY27</accession>
<dbReference type="PROSITE" id="PS50893">
    <property type="entry name" value="ABC_TRANSPORTER_2"/>
    <property type="match status" value="1"/>
</dbReference>
<dbReference type="InterPro" id="IPR017871">
    <property type="entry name" value="ABC_transporter-like_CS"/>
</dbReference>
<sequence>MRLESVSVRYTRGGPRVLDDITLDLASGTVTAVVGGNGSGKSTLLKVAAGLRRPSSGSVRGRPDRIGYVPERLPANMRLSARSYLLHMGRVQGLRTADAARRGGELLDRLGIEGDVDAPISTLSKGNAQKVALAQAMLGGPRLLILDEPWSGLDARTHQVLVDCLAEWRAAGVVVLLTEHRPGTVAASADAVHRLHRGRLTEEAMGEAAPEGFAITLGVPMVEDRSRVMEALRALPGVRSVGENERRRICLEVGADRSDAVLAEVLRQGHSVFEVRPGAGGHR</sequence>
<dbReference type="PANTHER" id="PTHR43335">
    <property type="entry name" value="ABC TRANSPORTER, ATP-BINDING PROTEIN"/>
    <property type="match status" value="1"/>
</dbReference>
<feature type="domain" description="ABC transporter" evidence="5">
    <location>
        <begin position="1"/>
        <end position="222"/>
    </location>
</feature>
<dbReference type="Proteomes" id="UP001180531">
    <property type="component" value="Unassembled WGS sequence"/>
</dbReference>
<evidence type="ECO:0000313" key="7">
    <source>
        <dbReference type="Proteomes" id="UP001180531"/>
    </source>
</evidence>
<keyword evidence="3" id="KW-0547">Nucleotide-binding</keyword>
<name>A0ABU2SY27_9ACTN</name>
<reference evidence="6" key="1">
    <citation type="submission" date="2024-05" db="EMBL/GenBank/DDBJ databases">
        <title>30 novel species of actinomycetes from the DSMZ collection.</title>
        <authorList>
            <person name="Nouioui I."/>
        </authorList>
    </citation>
    <scope>NUCLEOTIDE SEQUENCE</scope>
    <source>
        <strain evidence="6">DSM 40473</strain>
    </source>
</reference>
<dbReference type="RefSeq" id="WP_311615428.1">
    <property type="nucleotide sequence ID" value="NZ_JAVRFI010000031.1"/>
</dbReference>
<protein>
    <submittedName>
        <fullName evidence="6">ABC transporter ATP-binding protein</fullName>
    </submittedName>
</protein>
<evidence type="ECO:0000259" key="5">
    <source>
        <dbReference type="PROSITE" id="PS50893"/>
    </source>
</evidence>
<keyword evidence="4 6" id="KW-0067">ATP-binding</keyword>
<keyword evidence="2" id="KW-0813">Transport</keyword>
<keyword evidence="7" id="KW-1185">Reference proteome</keyword>
<dbReference type="SMART" id="SM00382">
    <property type="entry name" value="AAA"/>
    <property type="match status" value="1"/>
</dbReference>
<dbReference type="InterPro" id="IPR003439">
    <property type="entry name" value="ABC_transporter-like_ATP-bd"/>
</dbReference>
<evidence type="ECO:0000256" key="2">
    <source>
        <dbReference type="ARBA" id="ARBA00022448"/>
    </source>
</evidence>
<comment type="caution">
    <text evidence="6">The sequence shown here is derived from an EMBL/GenBank/DDBJ whole genome shotgun (WGS) entry which is preliminary data.</text>
</comment>
<dbReference type="PROSITE" id="PS00211">
    <property type="entry name" value="ABC_TRANSPORTER_1"/>
    <property type="match status" value="1"/>
</dbReference>
<gene>
    <name evidence="6" type="ORF">RM609_31075</name>
</gene>
<proteinExistence type="inferred from homology"/>
<evidence type="ECO:0000256" key="4">
    <source>
        <dbReference type="ARBA" id="ARBA00022840"/>
    </source>
</evidence>
<evidence type="ECO:0000256" key="1">
    <source>
        <dbReference type="ARBA" id="ARBA00005417"/>
    </source>
</evidence>
<dbReference type="PANTHER" id="PTHR43335:SF11">
    <property type="entry name" value="ABC TRANSPORTER RELATED"/>
    <property type="match status" value="1"/>
</dbReference>
<dbReference type="SUPFAM" id="SSF52540">
    <property type="entry name" value="P-loop containing nucleoside triphosphate hydrolases"/>
    <property type="match status" value="1"/>
</dbReference>
<dbReference type="InterPro" id="IPR003593">
    <property type="entry name" value="AAA+_ATPase"/>
</dbReference>